<evidence type="ECO:0000259" key="7">
    <source>
        <dbReference type="Pfam" id="PF12698"/>
    </source>
</evidence>
<dbReference type="Pfam" id="PF02517">
    <property type="entry name" value="Rce1-like"/>
    <property type="match status" value="1"/>
</dbReference>
<feature type="transmembrane region" description="Helical" evidence="5">
    <location>
        <begin position="282"/>
        <end position="308"/>
    </location>
</feature>
<comment type="subcellular location">
    <subcellularLocation>
        <location evidence="1">Membrane</location>
        <topology evidence="1">Multi-pass membrane protein</topology>
    </subcellularLocation>
</comment>
<feature type="transmembrane region" description="Helical" evidence="5">
    <location>
        <begin position="607"/>
        <end position="627"/>
    </location>
</feature>
<evidence type="ECO:0000259" key="6">
    <source>
        <dbReference type="Pfam" id="PF02517"/>
    </source>
</evidence>
<evidence type="ECO:0000256" key="4">
    <source>
        <dbReference type="ARBA" id="ARBA00023136"/>
    </source>
</evidence>
<feature type="domain" description="CAAX prenyl protease 2/Lysostaphin resistance protein A-like" evidence="6">
    <location>
        <begin position="532"/>
        <end position="619"/>
    </location>
</feature>
<dbReference type="InterPro" id="IPR003675">
    <property type="entry name" value="Rce1/LyrA-like_dom"/>
</dbReference>
<accession>A0ABT7E5D8</accession>
<feature type="transmembrane region" description="Helical" evidence="5">
    <location>
        <begin position="427"/>
        <end position="444"/>
    </location>
</feature>
<feature type="transmembrane region" description="Helical" evidence="5">
    <location>
        <begin position="492"/>
        <end position="514"/>
    </location>
</feature>
<protein>
    <submittedName>
        <fullName evidence="8">ABC transporter permease subunit/CPBP intramembrane protease</fullName>
    </submittedName>
</protein>
<dbReference type="PANTHER" id="PTHR43471:SF3">
    <property type="entry name" value="ABC TRANSPORTER PERMEASE PROTEIN NATB"/>
    <property type="match status" value="1"/>
</dbReference>
<feature type="transmembrane region" description="Helical" evidence="5">
    <location>
        <begin position="368"/>
        <end position="389"/>
    </location>
</feature>
<organism evidence="8 9">
    <name type="scientific">Romboutsia sedimentorum</name>
    <dbReference type="NCBI Taxonomy" id="1368474"/>
    <lineage>
        <taxon>Bacteria</taxon>
        <taxon>Bacillati</taxon>
        <taxon>Bacillota</taxon>
        <taxon>Clostridia</taxon>
        <taxon>Peptostreptococcales</taxon>
        <taxon>Peptostreptococcaceae</taxon>
        <taxon>Romboutsia</taxon>
    </lineage>
</organism>
<dbReference type="PANTHER" id="PTHR43471">
    <property type="entry name" value="ABC TRANSPORTER PERMEASE"/>
    <property type="match status" value="1"/>
</dbReference>
<keyword evidence="4 5" id="KW-0472">Membrane</keyword>
<evidence type="ECO:0000256" key="2">
    <source>
        <dbReference type="ARBA" id="ARBA00022692"/>
    </source>
</evidence>
<sequence>MRSKIVKYIFKKEMLDILRDKKTLFMMIILPVILYPIMMILLTQVMTMSTNSMNEKELPIAIKGNADSQLVSMINDNDQKNEKEKSGKLKIVKVKDYKKAINDESIVAYIEVKEDNKKYNIYTNSSVSDSNTAIQRIEKVFEDYKQEKINENLKEKGLDVKQTLEPIVYKNIDIAKNEELAGHMLGQILPFILIIGILLGAIYPAIDVMAGEKERGTLETLLTLPISNLELVMGKYMAVSFSAIVTAIFNLLSIALTLIYLVTTSGLAASELGVGSLDLNKLIFPIIITIICVCIFAMVVSAISMCVCSLAKSFKDAQNYMTPIMLLVMIPSYVSMVPNIELDKFTATIPVVNISLLIKSVLSFKSDLGLVALVLVSNIAFVILSVMLLSKMFDSEEILFGNKASFSFLEKRSNIKKGNMPSVSDGVILYAISLVLLIYVGSIVQMKLGLGGLAITQIMIIGLPLIFAYYIKLDFKKIFSIKIPKIKHIIGAILLWGSAYILVNLSSQILLHVFPQNMEIIENLNNALYQEKFLINLIVIALMPAICEEMLFRGFIFTSFKSKKGVKMAIIGSAILFGFMHIDFIRIIPTAILGISFAFAVYKSESIFVSMLMHFINNGLVVLAMHYPKNTLIKSVENLTIFNPNLNVLTFIGLLAISIILLIISLYLFKKTKLEKSESAI</sequence>
<evidence type="ECO:0000313" key="8">
    <source>
        <dbReference type="EMBL" id="MDK2562121.1"/>
    </source>
</evidence>
<dbReference type="Pfam" id="PF12698">
    <property type="entry name" value="ABC2_membrane_3"/>
    <property type="match status" value="1"/>
</dbReference>
<evidence type="ECO:0000256" key="1">
    <source>
        <dbReference type="ARBA" id="ARBA00004141"/>
    </source>
</evidence>
<keyword evidence="9" id="KW-1185">Reference proteome</keyword>
<dbReference type="Proteomes" id="UP001301012">
    <property type="component" value="Unassembled WGS sequence"/>
</dbReference>
<keyword evidence="2 5" id="KW-0812">Transmembrane</keyword>
<feature type="transmembrane region" description="Helical" evidence="5">
    <location>
        <begin position="568"/>
        <end position="601"/>
    </location>
</feature>
<feature type="transmembrane region" description="Helical" evidence="5">
    <location>
        <begin position="534"/>
        <end position="556"/>
    </location>
</feature>
<keyword evidence="3 5" id="KW-1133">Transmembrane helix</keyword>
<feature type="transmembrane region" description="Helical" evidence="5">
    <location>
        <begin position="24"/>
        <end position="46"/>
    </location>
</feature>
<feature type="transmembrane region" description="Helical" evidence="5">
    <location>
        <begin position="648"/>
        <end position="669"/>
    </location>
</feature>
<feature type="transmembrane region" description="Helical" evidence="5">
    <location>
        <begin position="320"/>
        <end position="340"/>
    </location>
</feature>
<proteinExistence type="predicted"/>
<feature type="domain" description="ABC-2 type transporter transmembrane" evidence="7">
    <location>
        <begin position="21"/>
        <end position="388"/>
    </location>
</feature>
<feature type="transmembrane region" description="Helical" evidence="5">
    <location>
        <begin position="236"/>
        <end position="262"/>
    </location>
</feature>
<keyword evidence="8" id="KW-0645">Protease</keyword>
<dbReference type="RefSeq" id="WP_284131107.1">
    <property type="nucleotide sequence ID" value="NZ_JASKYM010000001.1"/>
</dbReference>
<dbReference type="NCBIfam" id="NF041647">
    <property type="entry name" value="ABC_perm_CPBP"/>
    <property type="match status" value="1"/>
</dbReference>
<feature type="transmembrane region" description="Helical" evidence="5">
    <location>
        <begin position="450"/>
        <end position="471"/>
    </location>
</feature>
<gene>
    <name evidence="8" type="ORF">QOZ84_01060</name>
</gene>
<evidence type="ECO:0000256" key="3">
    <source>
        <dbReference type="ARBA" id="ARBA00022989"/>
    </source>
</evidence>
<feature type="transmembrane region" description="Helical" evidence="5">
    <location>
        <begin position="188"/>
        <end position="206"/>
    </location>
</feature>
<comment type="caution">
    <text evidence="8">The sequence shown here is derived from an EMBL/GenBank/DDBJ whole genome shotgun (WGS) entry which is preliminary data.</text>
</comment>
<dbReference type="EMBL" id="JASKYM010000001">
    <property type="protein sequence ID" value="MDK2562121.1"/>
    <property type="molecule type" value="Genomic_DNA"/>
</dbReference>
<name>A0ABT7E5D8_9FIRM</name>
<dbReference type="GO" id="GO:0008233">
    <property type="term" value="F:peptidase activity"/>
    <property type="evidence" value="ECO:0007669"/>
    <property type="project" value="UniProtKB-KW"/>
</dbReference>
<dbReference type="GO" id="GO:0006508">
    <property type="term" value="P:proteolysis"/>
    <property type="evidence" value="ECO:0007669"/>
    <property type="project" value="UniProtKB-KW"/>
</dbReference>
<keyword evidence="8" id="KW-0378">Hydrolase</keyword>
<reference evidence="8 9" key="1">
    <citation type="submission" date="2023-05" db="EMBL/GenBank/DDBJ databases">
        <title>Rombocin, a short stable natural nisin variant, displays selective antimicrobial activity against Listeria monocytogenes and employs dual mode of action to kill target bacterial strains.</title>
        <authorList>
            <person name="Wambui J."/>
            <person name="Stephan R."/>
            <person name="Kuipers O.P."/>
        </authorList>
    </citation>
    <scope>NUCLEOTIDE SEQUENCE [LARGE SCALE GENOMIC DNA]</scope>
    <source>
        <strain evidence="8 9">RC002</strain>
    </source>
</reference>
<dbReference type="InterPro" id="IPR013525">
    <property type="entry name" value="ABC2_TM"/>
</dbReference>
<evidence type="ECO:0000313" key="9">
    <source>
        <dbReference type="Proteomes" id="UP001301012"/>
    </source>
</evidence>
<evidence type="ECO:0000256" key="5">
    <source>
        <dbReference type="SAM" id="Phobius"/>
    </source>
</evidence>